<sequence>MARKTPTLASRCLHVSLQKGKTSQTNPNWHGLTQELQHPI</sequence>
<evidence type="ECO:0000313" key="2">
    <source>
        <dbReference type="EMBL" id="BBC80580.1"/>
    </source>
</evidence>
<feature type="region of interest" description="Disordered" evidence="1">
    <location>
        <begin position="18"/>
        <end position="40"/>
    </location>
</feature>
<accession>A0A2Z5ZIY7</accession>
<feature type="compositionally biased region" description="Polar residues" evidence="1">
    <location>
        <begin position="19"/>
        <end position="28"/>
    </location>
</feature>
<organism evidence="2 3">
    <name type="scientific">Acetobacter orientalis</name>
    <dbReference type="NCBI Taxonomy" id="146474"/>
    <lineage>
        <taxon>Bacteria</taxon>
        <taxon>Pseudomonadati</taxon>
        <taxon>Pseudomonadota</taxon>
        <taxon>Alphaproteobacteria</taxon>
        <taxon>Acetobacterales</taxon>
        <taxon>Acetobacteraceae</taxon>
        <taxon>Acetobacter</taxon>
    </lineage>
</organism>
<evidence type="ECO:0000313" key="3">
    <source>
        <dbReference type="Proteomes" id="UP000270034"/>
    </source>
</evidence>
<name>A0A2Z5ZIY7_9PROT</name>
<dbReference type="EMBL" id="AP018515">
    <property type="protein sequence ID" value="BBC80580.1"/>
    <property type="molecule type" value="Genomic_DNA"/>
</dbReference>
<dbReference type="KEGG" id="aot:AcetOri_orf03353"/>
<dbReference type="Proteomes" id="UP000270034">
    <property type="component" value="Chromosome"/>
</dbReference>
<protein>
    <submittedName>
        <fullName evidence="2">Uncharacterized protein</fullName>
    </submittedName>
</protein>
<proteinExistence type="predicted"/>
<dbReference type="AlphaFoldDB" id="A0A2Z5ZIY7"/>
<gene>
    <name evidence="2" type="ORF">AcetOrient_orf03353</name>
</gene>
<evidence type="ECO:0000256" key="1">
    <source>
        <dbReference type="SAM" id="MobiDB-lite"/>
    </source>
</evidence>
<reference evidence="2 3" key="1">
    <citation type="submission" date="2018-02" db="EMBL/GenBank/DDBJ databases">
        <title>Acetobacter orientalis genome.</title>
        <authorList>
            <person name="Nakashima N."/>
            <person name="Tamura T."/>
        </authorList>
    </citation>
    <scope>NUCLEOTIDE SEQUENCE [LARGE SCALE GENOMIC DNA]</scope>
    <source>
        <strain evidence="2 3">FAN1</strain>
    </source>
</reference>